<dbReference type="PANTHER" id="PTHR39217">
    <property type="match status" value="1"/>
</dbReference>
<dbReference type="InterPro" id="IPR053191">
    <property type="entry name" value="DcsG_Biosynth_Enzyme"/>
</dbReference>
<sequence length="290" mass="31004">MTARVLFAGCRKLPEGSGDEHAVIRALTDAGVESRWAVWDDGDVDFTAADLVVLRATWDYSGRRDEFLAWCDSVPHLRNSAAVARWNTDKRYLLDLAEAGVPIVPTDLVEIGDTACWPDGEYVVKPVVGAGSLGARRFGPGDRDRAAEHLRDLHADGRAALVQPYQAHVDAHGETALVFIGGVYSHAFTKAAMLTGVHRDGTGVSGAEKLTAARPEPAHRRAAEEALDAAIGLLGVTRSDLLYARVDVVTGNDGAPLLLELELTEPYLGFAHADSAASSRFAAAVRAQLD</sequence>
<dbReference type="GO" id="GO:0046872">
    <property type="term" value="F:metal ion binding"/>
    <property type="evidence" value="ECO:0007669"/>
    <property type="project" value="InterPro"/>
</dbReference>
<evidence type="ECO:0000259" key="2">
    <source>
        <dbReference type="PROSITE" id="PS50975"/>
    </source>
</evidence>
<evidence type="ECO:0000313" key="4">
    <source>
        <dbReference type="Proteomes" id="UP000002791"/>
    </source>
</evidence>
<dbReference type="GO" id="GO:0005524">
    <property type="term" value="F:ATP binding"/>
    <property type="evidence" value="ECO:0007669"/>
    <property type="project" value="UniProtKB-UniRule"/>
</dbReference>
<name>H5XKL8_9PSEU</name>
<accession>H5XKL8</accession>
<reference evidence="3 4" key="1">
    <citation type="submission" date="2011-11" db="EMBL/GenBank/DDBJ databases">
        <title>The Noncontiguous Finished sequence of Saccharomonospora cyanea NA-134.</title>
        <authorList>
            <consortium name="US DOE Joint Genome Institute"/>
            <person name="Lucas S."/>
            <person name="Han J."/>
            <person name="Lapidus A."/>
            <person name="Cheng J.-F."/>
            <person name="Goodwin L."/>
            <person name="Pitluck S."/>
            <person name="Peters L."/>
            <person name="Ovchinnikova G."/>
            <person name="Lu M."/>
            <person name="Detter J.C."/>
            <person name="Han C."/>
            <person name="Tapia R."/>
            <person name="Land M."/>
            <person name="Hauser L."/>
            <person name="Kyrpides N."/>
            <person name="Ivanova N."/>
            <person name="Pagani I."/>
            <person name="Brambilla E.-M."/>
            <person name="Klenk H.-P."/>
            <person name="Woyke T."/>
        </authorList>
    </citation>
    <scope>NUCLEOTIDE SEQUENCE [LARGE SCALE GENOMIC DNA]</scope>
    <source>
        <strain evidence="3 4">NA-134</strain>
    </source>
</reference>
<evidence type="ECO:0000256" key="1">
    <source>
        <dbReference type="PROSITE-ProRule" id="PRU00409"/>
    </source>
</evidence>
<evidence type="ECO:0000313" key="3">
    <source>
        <dbReference type="EMBL" id="EHR60872.1"/>
    </source>
</evidence>
<proteinExistence type="predicted"/>
<dbReference type="STRING" id="882082.SaccyDRAFT_1978"/>
<dbReference type="OrthoDB" id="3373978at2"/>
<dbReference type="RefSeq" id="WP_005455756.1">
    <property type="nucleotide sequence ID" value="NZ_CM001440.1"/>
</dbReference>
<keyword evidence="1" id="KW-0067">ATP-binding</keyword>
<gene>
    <name evidence="3" type="ORF">SaccyDRAFT_1978</name>
</gene>
<dbReference type="AlphaFoldDB" id="H5XKL8"/>
<dbReference type="InterPro" id="IPR011761">
    <property type="entry name" value="ATP-grasp"/>
</dbReference>
<organism evidence="3 4">
    <name type="scientific">Saccharomonospora cyanea NA-134</name>
    <dbReference type="NCBI Taxonomy" id="882082"/>
    <lineage>
        <taxon>Bacteria</taxon>
        <taxon>Bacillati</taxon>
        <taxon>Actinomycetota</taxon>
        <taxon>Actinomycetes</taxon>
        <taxon>Pseudonocardiales</taxon>
        <taxon>Pseudonocardiaceae</taxon>
        <taxon>Saccharomonospora</taxon>
    </lineage>
</organism>
<keyword evidence="4" id="KW-1185">Reference proteome</keyword>
<dbReference type="Proteomes" id="UP000002791">
    <property type="component" value="Chromosome"/>
</dbReference>
<dbReference type="eggNOG" id="COG0189">
    <property type="taxonomic scope" value="Bacteria"/>
</dbReference>
<feature type="domain" description="ATP-grasp" evidence="2">
    <location>
        <begin position="93"/>
        <end position="290"/>
    </location>
</feature>
<dbReference type="HOGENOM" id="CLU_070819_0_1_11"/>
<protein>
    <recommendedName>
        <fullName evidence="2">ATP-grasp domain-containing protein</fullName>
    </recommendedName>
</protein>
<dbReference type="PANTHER" id="PTHR39217:SF1">
    <property type="entry name" value="GLUTATHIONE SYNTHETASE"/>
    <property type="match status" value="1"/>
</dbReference>
<dbReference type="PROSITE" id="PS50975">
    <property type="entry name" value="ATP_GRASP"/>
    <property type="match status" value="1"/>
</dbReference>
<keyword evidence="1" id="KW-0547">Nucleotide-binding</keyword>
<dbReference type="EMBL" id="CM001440">
    <property type="protein sequence ID" value="EHR60872.1"/>
    <property type="molecule type" value="Genomic_DNA"/>
</dbReference>
<dbReference type="SUPFAM" id="SSF56059">
    <property type="entry name" value="Glutathione synthetase ATP-binding domain-like"/>
    <property type="match status" value="1"/>
</dbReference>